<dbReference type="Gene3D" id="1.10.1040.10">
    <property type="entry name" value="N-(1-d-carboxylethyl)-l-norvaline Dehydrogenase, domain 2"/>
    <property type="match status" value="1"/>
</dbReference>
<feature type="binding site" evidence="10">
    <location>
        <position position="191"/>
    </location>
    <ligand>
        <name>sn-glycerol 3-phosphate</name>
        <dbReference type="ChEBI" id="CHEBI:57597"/>
    </ligand>
</feature>
<feature type="binding site" evidence="10">
    <location>
        <position position="138"/>
    </location>
    <ligand>
        <name>sn-glycerol 3-phosphate</name>
        <dbReference type="ChEBI" id="CHEBI:57597"/>
    </ligand>
</feature>
<evidence type="ECO:0000256" key="7">
    <source>
        <dbReference type="ARBA" id="ARBA00023098"/>
    </source>
</evidence>
<feature type="binding site" evidence="10">
    <location>
        <position position="274"/>
    </location>
    <ligand>
        <name>NADPH</name>
        <dbReference type="ChEBI" id="CHEBI:57783"/>
    </ligand>
</feature>
<dbReference type="AlphaFoldDB" id="A0A6N1VJG2"/>
<dbReference type="InterPro" id="IPR036291">
    <property type="entry name" value="NAD(P)-bd_dom_sf"/>
</dbReference>
<feature type="binding site" evidence="13">
    <location>
        <position position="273"/>
    </location>
    <ligand>
        <name>NAD(+)</name>
        <dbReference type="ChEBI" id="CHEBI:57540"/>
    </ligand>
</feature>
<dbReference type="NCBIfam" id="NF000942">
    <property type="entry name" value="PRK00094.1-4"/>
    <property type="match status" value="1"/>
</dbReference>
<evidence type="ECO:0000256" key="1">
    <source>
        <dbReference type="ARBA" id="ARBA00011009"/>
    </source>
</evidence>
<dbReference type="EC" id="1.1.1.94" evidence="10"/>
<feature type="binding site" evidence="13">
    <location>
        <begin position="10"/>
        <end position="15"/>
    </location>
    <ligand>
        <name>NAD(+)</name>
        <dbReference type="ChEBI" id="CHEBI:57540"/>
    </ligand>
</feature>
<dbReference type="PANTHER" id="PTHR11728:SF1">
    <property type="entry name" value="GLYCEROL-3-PHOSPHATE DEHYDROGENASE [NAD(+)] 2, CHLOROPLASTIC"/>
    <property type="match status" value="1"/>
</dbReference>
<evidence type="ECO:0000256" key="4">
    <source>
        <dbReference type="ARBA" id="ARBA00022857"/>
    </source>
</evidence>
<evidence type="ECO:0000256" key="2">
    <source>
        <dbReference type="ARBA" id="ARBA00022516"/>
    </source>
</evidence>
<protein>
    <recommendedName>
        <fullName evidence="10">Glycerol-3-phosphate dehydrogenase [NAD(P)+]</fullName>
        <ecNumber evidence="10">1.1.1.94</ecNumber>
    </recommendedName>
    <alternativeName>
        <fullName evidence="10">NAD(P)(+)-dependent glycerol-3-phosphate dehydrogenase</fullName>
    </alternativeName>
    <alternativeName>
        <fullName evidence="10">NAD(P)H-dependent dihydroxyacetone-phosphate reductase</fullName>
    </alternativeName>
</protein>
<dbReference type="GO" id="GO:0005829">
    <property type="term" value="C:cytosol"/>
    <property type="evidence" value="ECO:0007669"/>
    <property type="project" value="TreeGrafter"/>
</dbReference>
<dbReference type="Gene3D" id="3.40.50.720">
    <property type="entry name" value="NAD(P)-binding Rossmann-like Domain"/>
    <property type="match status" value="1"/>
</dbReference>
<keyword evidence="8 10" id="KW-0594">Phospholipid biosynthesis</keyword>
<dbReference type="GO" id="GO:0046167">
    <property type="term" value="P:glycerol-3-phosphate biosynthetic process"/>
    <property type="evidence" value="ECO:0007669"/>
    <property type="project" value="UniProtKB-UniRule"/>
</dbReference>
<dbReference type="InterPro" id="IPR006109">
    <property type="entry name" value="G3P_DH_NAD-dep_C"/>
</dbReference>
<evidence type="ECO:0000256" key="10">
    <source>
        <dbReference type="HAMAP-Rule" id="MF_00394"/>
    </source>
</evidence>
<dbReference type="PANTHER" id="PTHR11728">
    <property type="entry name" value="GLYCEROL-3-PHOSPHATE DEHYDROGENASE"/>
    <property type="match status" value="1"/>
</dbReference>
<comment type="catalytic activity">
    <reaction evidence="10">
        <text>sn-glycerol 3-phosphate + NAD(+) = dihydroxyacetone phosphate + NADH + H(+)</text>
        <dbReference type="Rhea" id="RHEA:11092"/>
        <dbReference type="ChEBI" id="CHEBI:15378"/>
        <dbReference type="ChEBI" id="CHEBI:57540"/>
        <dbReference type="ChEBI" id="CHEBI:57597"/>
        <dbReference type="ChEBI" id="CHEBI:57642"/>
        <dbReference type="ChEBI" id="CHEBI:57945"/>
        <dbReference type="EC" id="1.1.1.94"/>
    </reaction>
</comment>
<dbReference type="SUPFAM" id="SSF51735">
    <property type="entry name" value="NAD(P)-binding Rossmann-fold domains"/>
    <property type="match status" value="1"/>
</dbReference>
<feature type="binding site" evidence="10">
    <location>
        <position position="51"/>
    </location>
    <ligand>
        <name>NADPH</name>
        <dbReference type="ChEBI" id="CHEBI:57783"/>
    </ligand>
</feature>
<feature type="active site" description="Proton acceptor" evidence="10 11">
    <location>
        <position position="191"/>
    </location>
</feature>
<evidence type="ECO:0000256" key="11">
    <source>
        <dbReference type="PIRSR" id="PIRSR000114-1"/>
    </source>
</evidence>
<evidence type="ECO:0000256" key="5">
    <source>
        <dbReference type="ARBA" id="ARBA00023002"/>
    </source>
</evidence>
<feature type="binding site" evidence="10">
    <location>
        <position position="108"/>
    </location>
    <ligand>
        <name>sn-glycerol 3-phosphate</name>
        <dbReference type="ChEBI" id="CHEBI:57597"/>
    </ligand>
</feature>
<dbReference type="UniPathway" id="UPA00940"/>
<keyword evidence="7 10" id="KW-0443">Lipid metabolism</keyword>
<keyword evidence="19" id="KW-1185">Reference proteome</keyword>
<evidence type="ECO:0000256" key="15">
    <source>
        <dbReference type="RuleBase" id="RU000439"/>
    </source>
</evidence>
<evidence type="ECO:0000256" key="8">
    <source>
        <dbReference type="ARBA" id="ARBA00023209"/>
    </source>
</evidence>
<dbReference type="InterPro" id="IPR011128">
    <property type="entry name" value="G3P_DH_NAD-dep_N"/>
</dbReference>
<dbReference type="GO" id="GO:0051287">
    <property type="term" value="F:NAD binding"/>
    <property type="evidence" value="ECO:0007669"/>
    <property type="project" value="InterPro"/>
</dbReference>
<proteinExistence type="inferred from homology"/>
<dbReference type="GO" id="GO:0047952">
    <property type="term" value="F:glycerol-3-phosphate dehydrogenase [NAD(P)+] activity"/>
    <property type="evidence" value="ECO:0007669"/>
    <property type="project" value="UniProtKB-UniRule"/>
</dbReference>
<comment type="subcellular location">
    <subcellularLocation>
        <location evidence="10">Cytoplasm</location>
    </subcellularLocation>
</comment>
<feature type="binding site" evidence="10">
    <location>
        <position position="256"/>
    </location>
    <ligand>
        <name>sn-glycerol 3-phosphate</name>
        <dbReference type="ChEBI" id="CHEBI:57597"/>
    </ligand>
</feature>
<organism evidence="18 19">
    <name type="scientific">Oricola thermophila</name>
    <dbReference type="NCBI Taxonomy" id="2742145"/>
    <lineage>
        <taxon>Bacteria</taxon>
        <taxon>Pseudomonadati</taxon>
        <taxon>Pseudomonadota</taxon>
        <taxon>Alphaproteobacteria</taxon>
        <taxon>Hyphomicrobiales</taxon>
        <taxon>Ahrensiaceae</taxon>
        <taxon>Oricola</taxon>
    </lineage>
</organism>
<evidence type="ECO:0000259" key="17">
    <source>
        <dbReference type="Pfam" id="PF07479"/>
    </source>
</evidence>
<feature type="binding site" evidence="13">
    <location>
        <position position="140"/>
    </location>
    <ligand>
        <name>NAD(+)</name>
        <dbReference type="ChEBI" id="CHEBI:57540"/>
    </ligand>
</feature>
<keyword evidence="5 10" id="KW-0560">Oxidoreductase</keyword>
<comment type="catalytic activity">
    <reaction evidence="10 15">
        <text>sn-glycerol 3-phosphate + NADP(+) = dihydroxyacetone phosphate + NADPH + H(+)</text>
        <dbReference type="Rhea" id="RHEA:11096"/>
        <dbReference type="ChEBI" id="CHEBI:15378"/>
        <dbReference type="ChEBI" id="CHEBI:57597"/>
        <dbReference type="ChEBI" id="CHEBI:57642"/>
        <dbReference type="ChEBI" id="CHEBI:57783"/>
        <dbReference type="ChEBI" id="CHEBI:58349"/>
        <dbReference type="EC" id="1.1.1.94"/>
    </reaction>
</comment>
<dbReference type="InterPro" id="IPR008927">
    <property type="entry name" value="6-PGluconate_DH-like_C_sf"/>
</dbReference>
<keyword evidence="9 10" id="KW-1208">Phospholipid metabolism</keyword>
<feature type="binding site" evidence="10">
    <location>
        <position position="276"/>
    </location>
    <ligand>
        <name>NADPH</name>
        <dbReference type="ChEBI" id="CHEBI:57783"/>
    </ligand>
</feature>
<evidence type="ECO:0000256" key="9">
    <source>
        <dbReference type="ARBA" id="ARBA00023264"/>
    </source>
</evidence>
<dbReference type="NCBIfam" id="NF000940">
    <property type="entry name" value="PRK00094.1-2"/>
    <property type="match status" value="1"/>
</dbReference>
<comment type="function">
    <text evidence="10">Catalyzes the reduction of the glycolytic intermediate dihydroxyacetone phosphate (DHAP) to sn-glycerol 3-phosphate (G3P), the key precursor for phospholipid synthesis.</text>
</comment>
<evidence type="ECO:0000256" key="12">
    <source>
        <dbReference type="PIRSR" id="PIRSR000114-2"/>
    </source>
</evidence>
<keyword evidence="6 10" id="KW-0520">NAD</keyword>
<reference evidence="18 19" key="1">
    <citation type="submission" date="2020-06" db="EMBL/GenBank/DDBJ databases">
        <title>Oricola thermophila sp. nov. isolated from a tidal sediments.</title>
        <authorList>
            <person name="Kwon K.K."/>
            <person name="Yang S.-H."/>
            <person name="Park M.-J."/>
        </authorList>
    </citation>
    <scope>NUCLEOTIDE SEQUENCE [LARGE SCALE GENOMIC DNA]</scope>
    <source>
        <strain evidence="18 19">MEBiC13590</strain>
    </source>
</reference>
<evidence type="ECO:0000256" key="13">
    <source>
        <dbReference type="PIRSR" id="PIRSR000114-3"/>
    </source>
</evidence>
<dbReference type="PROSITE" id="PS00957">
    <property type="entry name" value="NAD_G3PDH"/>
    <property type="match status" value="1"/>
</dbReference>
<name>A0A6N1VJG2_9HYPH</name>
<feature type="binding site" evidence="10">
    <location>
        <position position="255"/>
    </location>
    <ligand>
        <name>NADPH</name>
        <dbReference type="ChEBI" id="CHEBI:57783"/>
    </ligand>
</feature>
<dbReference type="KEGG" id="orm:HTY61_16225"/>
<feature type="domain" description="Glycerol-3-phosphate dehydrogenase NAD-dependent C-terminal" evidence="17">
    <location>
        <begin position="180"/>
        <end position="315"/>
    </location>
</feature>
<dbReference type="Pfam" id="PF01210">
    <property type="entry name" value="NAD_Gly3P_dh_N"/>
    <property type="match status" value="1"/>
</dbReference>
<feature type="binding site" evidence="10">
    <location>
        <position position="136"/>
    </location>
    <ligand>
        <name>sn-glycerol 3-phosphate</name>
        <dbReference type="ChEBI" id="CHEBI:57597"/>
    </ligand>
</feature>
<gene>
    <name evidence="10" type="primary">gpsA</name>
    <name evidence="18" type="ORF">HTY61_16225</name>
</gene>
<dbReference type="Pfam" id="PF07479">
    <property type="entry name" value="NAD_Gly3P_dh_C"/>
    <property type="match status" value="1"/>
</dbReference>
<sequence>MRTDRVAVLGAGAWGTALATSFHRAGLDCVLWGRDAETVAAIVESRRNPRYLGDIALPEGMKATTDLDTALAGAGIVVLAVPAQTMRGFLSAIADRTPPDAVFVCVAKGIDRETGRTMSEIIDEIAGRDRSAVLSGPSFAADVASGLPTAVTVAAHDIEAAKALAAALSSRTLRCYASDDLAGVELGGALKNVLAIAAGIVHGRALGASALAALTARGFAELRRFASALGARPETLSGLSGLGDLILTCGSEKSRNFAYGAALARGDDLGGMKLAEGVHTASVAARMAREHGIDAPIVFAVDAILAGRISIDEAMSALMSRPLKTET</sequence>
<feature type="binding site" evidence="10">
    <location>
        <position position="108"/>
    </location>
    <ligand>
        <name>NADPH</name>
        <dbReference type="ChEBI" id="CHEBI:57783"/>
    </ligand>
</feature>
<dbReference type="PRINTS" id="PR00077">
    <property type="entry name" value="GPDHDRGNASE"/>
</dbReference>
<accession>A0A6N1VJG2</accession>
<evidence type="ECO:0000256" key="14">
    <source>
        <dbReference type="RuleBase" id="RU000437"/>
    </source>
</evidence>
<keyword evidence="4 10" id="KW-0521">NADP</keyword>
<feature type="binding site" evidence="10">
    <location>
        <position position="244"/>
    </location>
    <ligand>
        <name>sn-glycerol 3-phosphate</name>
        <dbReference type="ChEBI" id="CHEBI:57597"/>
    </ligand>
</feature>
<feature type="binding site" evidence="12">
    <location>
        <begin position="255"/>
        <end position="256"/>
    </location>
    <ligand>
        <name>substrate</name>
    </ligand>
</feature>
<dbReference type="GO" id="GO:0006650">
    <property type="term" value="P:glycerophospholipid metabolic process"/>
    <property type="evidence" value="ECO:0007669"/>
    <property type="project" value="UniProtKB-UniRule"/>
</dbReference>
<comment type="similarity">
    <text evidence="1 10 14">Belongs to the NAD-dependent glycerol-3-phosphate dehydrogenase family.</text>
</comment>
<dbReference type="RefSeq" id="WP_175277776.1">
    <property type="nucleotide sequence ID" value="NZ_CP054836.1"/>
</dbReference>
<keyword evidence="10" id="KW-0963">Cytoplasm</keyword>
<keyword evidence="2 10" id="KW-0444">Lipid biosynthesis</keyword>
<dbReference type="GO" id="GO:0046168">
    <property type="term" value="P:glycerol-3-phosphate catabolic process"/>
    <property type="evidence" value="ECO:0007669"/>
    <property type="project" value="InterPro"/>
</dbReference>
<feature type="binding site" evidence="10">
    <location>
        <position position="140"/>
    </location>
    <ligand>
        <name>NADPH</name>
        <dbReference type="ChEBI" id="CHEBI:57783"/>
    </ligand>
</feature>
<evidence type="ECO:0000313" key="18">
    <source>
        <dbReference type="EMBL" id="QKV19885.1"/>
    </source>
</evidence>
<feature type="binding site" evidence="12">
    <location>
        <position position="108"/>
    </location>
    <ligand>
        <name>substrate</name>
    </ligand>
</feature>
<feature type="binding site" evidence="10">
    <location>
        <position position="255"/>
    </location>
    <ligand>
        <name>sn-glycerol 3-phosphate</name>
        <dbReference type="ChEBI" id="CHEBI:57597"/>
    </ligand>
</feature>
<evidence type="ECO:0000256" key="6">
    <source>
        <dbReference type="ARBA" id="ARBA00023027"/>
    </source>
</evidence>
<dbReference type="FunFam" id="3.40.50.720:FF:000019">
    <property type="entry name" value="Glycerol-3-phosphate dehydrogenase [NAD(P)+]"/>
    <property type="match status" value="1"/>
</dbReference>
<feature type="binding site" evidence="13">
    <location>
        <position position="255"/>
    </location>
    <ligand>
        <name>NAD(+)</name>
        <dbReference type="ChEBI" id="CHEBI:57540"/>
    </ligand>
</feature>
<evidence type="ECO:0000259" key="16">
    <source>
        <dbReference type="Pfam" id="PF01210"/>
    </source>
</evidence>
<evidence type="ECO:0000256" key="3">
    <source>
        <dbReference type="ARBA" id="ARBA00022741"/>
    </source>
</evidence>
<feature type="domain" description="Glycerol-3-phosphate dehydrogenase NAD-dependent N-terminal" evidence="16">
    <location>
        <begin position="6"/>
        <end position="160"/>
    </location>
</feature>
<dbReference type="SUPFAM" id="SSF48179">
    <property type="entry name" value="6-phosphogluconate dehydrogenase C-terminal domain-like"/>
    <property type="match status" value="1"/>
</dbReference>
<dbReference type="Proteomes" id="UP000509367">
    <property type="component" value="Chromosome"/>
</dbReference>
<dbReference type="InterPro" id="IPR006168">
    <property type="entry name" value="G3P_DH_NAD-dep"/>
</dbReference>
<dbReference type="EMBL" id="CP054836">
    <property type="protein sequence ID" value="QKV19885.1"/>
    <property type="molecule type" value="Genomic_DNA"/>
</dbReference>
<feature type="binding site" evidence="10">
    <location>
        <position position="34"/>
    </location>
    <ligand>
        <name>NADPH</name>
        <dbReference type="ChEBI" id="CHEBI:57783"/>
    </ligand>
</feature>
<evidence type="ECO:0000313" key="19">
    <source>
        <dbReference type="Proteomes" id="UP000509367"/>
    </source>
</evidence>
<dbReference type="GO" id="GO:0008654">
    <property type="term" value="P:phospholipid biosynthetic process"/>
    <property type="evidence" value="ECO:0007669"/>
    <property type="project" value="UniProtKB-KW"/>
</dbReference>
<dbReference type="GO" id="GO:0005975">
    <property type="term" value="P:carbohydrate metabolic process"/>
    <property type="evidence" value="ECO:0007669"/>
    <property type="project" value="InterPro"/>
</dbReference>
<dbReference type="HAMAP" id="MF_00394">
    <property type="entry name" value="NAD_Glyc3P_dehydrog"/>
    <property type="match status" value="1"/>
</dbReference>
<dbReference type="InterPro" id="IPR013328">
    <property type="entry name" value="6PGD_dom2"/>
</dbReference>
<keyword evidence="3 10" id="KW-0547">Nucleotide-binding</keyword>
<comment type="pathway">
    <text evidence="10">Membrane lipid metabolism; glycerophospholipid metabolism.</text>
</comment>
<feature type="binding site" evidence="10">
    <location>
        <position position="14"/>
    </location>
    <ligand>
        <name>NADPH</name>
        <dbReference type="ChEBI" id="CHEBI:57783"/>
    </ligand>
</feature>
<feature type="binding site" evidence="10">
    <location>
        <position position="254"/>
    </location>
    <ligand>
        <name>sn-glycerol 3-phosphate</name>
        <dbReference type="ChEBI" id="CHEBI:57597"/>
    </ligand>
</feature>
<dbReference type="PIRSF" id="PIRSF000114">
    <property type="entry name" value="Glycerol-3-P_dh"/>
    <property type="match status" value="1"/>
</dbReference>
<comment type="caution">
    <text evidence="10">Lacks conserved residue(s) required for the propagation of feature annotation.</text>
</comment>